<reference evidence="2 3" key="1">
    <citation type="submission" date="2020-07" db="EMBL/GenBank/DDBJ databases">
        <title>Molecular and genomic characterization of Streptococcus porcinus isolated from diseased swine in Brazil.</title>
        <authorList>
            <person name="Moreno L.Z."/>
            <person name="Matajira C.E.C."/>
            <person name="Poor A.P."/>
            <person name="Dutra M.C."/>
            <person name="Moreno A.M."/>
        </authorList>
    </citation>
    <scope>NUCLEOTIDE SEQUENCE [LARGE SCALE GENOMIC DNA]</scope>
    <source>
        <strain evidence="2 3">SP0816-2</strain>
    </source>
</reference>
<dbReference type="Proteomes" id="UP000524462">
    <property type="component" value="Unassembled WGS sequence"/>
</dbReference>
<dbReference type="RefSeq" id="WP_181460681.1">
    <property type="nucleotide sequence ID" value="NZ_JACEGE010000036.1"/>
</dbReference>
<dbReference type="AlphaFoldDB" id="A0A7W0AS11"/>
<evidence type="ECO:0000313" key="3">
    <source>
        <dbReference type="Proteomes" id="UP000524462"/>
    </source>
</evidence>
<accession>A0A7W0AS11</accession>
<feature type="chain" id="PRO_5038533185" description="Protein essC" evidence="1">
    <location>
        <begin position="24"/>
        <end position="115"/>
    </location>
</feature>
<feature type="signal peptide" evidence="1">
    <location>
        <begin position="1"/>
        <end position="23"/>
    </location>
</feature>
<sequence>MMNSKQKGIAIALIAGAAAATIAYLSLSETDKQDLLEESNKKMGELNDTIKGFSEQFLGTVTEKLEDSKSKIDQYSDFASTKLEDSFSKAKGTIEHYSDMAGDKIDEQLNHFKNK</sequence>
<gene>
    <name evidence="2" type="ORF">H1B29_10155</name>
</gene>
<proteinExistence type="predicted"/>
<protein>
    <recommendedName>
        <fullName evidence="4">Protein essC</fullName>
    </recommendedName>
</protein>
<evidence type="ECO:0000313" key="2">
    <source>
        <dbReference type="EMBL" id="MBA2796831.1"/>
    </source>
</evidence>
<dbReference type="Gene3D" id="1.20.120.20">
    <property type="entry name" value="Apolipoprotein"/>
    <property type="match status" value="1"/>
</dbReference>
<keyword evidence="1" id="KW-0732">Signal</keyword>
<evidence type="ECO:0008006" key="4">
    <source>
        <dbReference type="Google" id="ProtNLM"/>
    </source>
</evidence>
<name>A0A7W0AS11_STRPO</name>
<organism evidence="2 3">
    <name type="scientific">Streptococcus porcinus</name>
    <dbReference type="NCBI Taxonomy" id="1340"/>
    <lineage>
        <taxon>Bacteria</taxon>
        <taxon>Bacillati</taxon>
        <taxon>Bacillota</taxon>
        <taxon>Bacilli</taxon>
        <taxon>Lactobacillales</taxon>
        <taxon>Streptococcaceae</taxon>
        <taxon>Streptococcus</taxon>
    </lineage>
</organism>
<evidence type="ECO:0000256" key="1">
    <source>
        <dbReference type="SAM" id="SignalP"/>
    </source>
</evidence>
<comment type="caution">
    <text evidence="2">The sequence shown here is derived from an EMBL/GenBank/DDBJ whole genome shotgun (WGS) entry which is preliminary data.</text>
</comment>
<dbReference type="EMBL" id="JACEGE010000036">
    <property type="protein sequence ID" value="MBA2796831.1"/>
    <property type="molecule type" value="Genomic_DNA"/>
</dbReference>